<dbReference type="SUPFAM" id="SSF55781">
    <property type="entry name" value="GAF domain-like"/>
    <property type="match status" value="1"/>
</dbReference>
<dbReference type="InterPro" id="IPR050707">
    <property type="entry name" value="HTH_MetabolicPath_Reg"/>
</dbReference>
<name>A0A1X0XRJ1_MYCSI</name>
<dbReference type="PANTHER" id="PTHR30136">
    <property type="entry name" value="HELIX-TURN-HELIX TRANSCRIPTIONAL REGULATOR, ICLR FAMILY"/>
    <property type="match status" value="1"/>
</dbReference>
<sequence length="240" mass="25600">MVTASAAPTTVGCGRGVLEGAFTLLDVLGRAENGLGLTELARDTGLPKATVHRLAGQLINVGAAQRINQRYYVGPTIARLGQCWQPDPQLRLAAYEPVRALATQAHTAAAVYVLHEGRAHLVTAAVCPGQSWLPPTDLSADAVPRTAVARVLLATTEARVEAATPPDQRRKLRSDLRDWRRFVTDDQKATEGIRWVAAPVWQPDGRCAAAVTALVVAPTLPSGLKDLVVCAAQKIGQQLR</sequence>
<evidence type="ECO:0000256" key="1">
    <source>
        <dbReference type="ARBA" id="ARBA00023015"/>
    </source>
</evidence>
<evidence type="ECO:0000313" key="5">
    <source>
        <dbReference type="Proteomes" id="UP000193040"/>
    </source>
</evidence>
<dbReference type="EMBL" id="MZZM01000030">
    <property type="protein sequence ID" value="ORJ55515.1"/>
    <property type="molecule type" value="Genomic_DNA"/>
</dbReference>
<dbReference type="GO" id="GO:0003700">
    <property type="term" value="F:DNA-binding transcription factor activity"/>
    <property type="evidence" value="ECO:0007669"/>
    <property type="project" value="TreeGrafter"/>
</dbReference>
<reference evidence="4 5" key="1">
    <citation type="submission" date="2017-03" db="EMBL/GenBank/DDBJ databases">
        <title>Genomic insights into Mycobacterium simiae human colonization.</title>
        <authorList>
            <person name="Steffani J.L."/>
            <person name="Brunck M.E."/>
            <person name="Cruz E."/>
            <person name="Montiel R."/>
            <person name="Barona F."/>
        </authorList>
    </citation>
    <scope>NUCLEOTIDE SEQUENCE [LARGE SCALE GENOMIC DNA]</scope>
    <source>
        <strain evidence="4 5">MsiGto</strain>
    </source>
</reference>
<dbReference type="SMART" id="SM00346">
    <property type="entry name" value="HTH_ICLR"/>
    <property type="match status" value="1"/>
</dbReference>
<dbReference type="GO" id="GO:0003677">
    <property type="term" value="F:DNA binding"/>
    <property type="evidence" value="ECO:0007669"/>
    <property type="project" value="InterPro"/>
</dbReference>
<evidence type="ECO:0000256" key="2">
    <source>
        <dbReference type="ARBA" id="ARBA00023163"/>
    </source>
</evidence>
<dbReference type="SUPFAM" id="SSF46785">
    <property type="entry name" value="Winged helix' DNA-binding domain"/>
    <property type="match status" value="1"/>
</dbReference>
<dbReference type="Gene3D" id="3.30.450.40">
    <property type="match status" value="1"/>
</dbReference>
<dbReference type="InterPro" id="IPR036390">
    <property type="entry name" value="WH_DNA-bd_sf"/>
</dbReference>
<dbReference type="Proteomes" id="UP000193040">
    <property type="component" value="Unassembled WGS sequence"/>
</dbReference>
<accession>A0A1X0XRJ1</accession>
<dbReference type="AlphaFoldDB" id="A0A1X0XRJ1"/>
<feature type="domain" description="HTH iclR-type" evidence="3">
    <location>
        <begin position="15"/>
        <end position="75"/>
    </location>
</feature>
<keyword evidence="2" id="KW-0804">Transcription</keyword>
<comment type="caution">
    <text evidence="4">The sequence shown here is derived from an EMBL/GenBank/DDBJ whole genome shotgun (WGS) entry which is preliminary data.</text>
</comment>
<dbReference type="Gene3D" id="1.10.10.10">
    <property type="entry name" value="Winged helix-like DNA-binding domain superfamily/Winged helix DNA-binding domain"/>
    <property type="match status" value="1"/>
</dbReference>
<dbReference type="GO" id="GO:0045892">
    <property type="term" value="P:negative regulation of DNA-templated transcription"/>
    <property type="evidence" value="ECO:0007669"/>
    <property type="project" value="TreeGrafter"/>
</dbReference>
<dbReference type="InterPro" id="IPR029016">
    <property type="entry name" value="GAF-like_dom_sf"/>
</dbReference>
<keyword evidence="1" id="KW-0805">Transcription regulation</keyword>
<keyword evidence="5" id="KW-1185">Reference proteome</keyword>
<dbReference type="InterPro" id="IPR036388">
    <property type="entry name" value="WH-like_DNA-bd_sf"/>
</dbReference>
<organism evidence="4 5">
    <name type="scientific">Mycobacterium simiae</name>
    <name type="common">Mycobacterium habana</name>
    <dbReference type="NCBI Taxonomy" id="1784"/>
    <lineage>
        <taxon>Bacteria</taxon>
        <taxon>Bacillati</taxon>
        <taxon>Actinomycetota</taxon>
        <taxon>Actinomycetes</taxon>
        <taxon>Mycobacteriales</taxon>
        <taxon>Mycobacteriaceae</taxon>
        <taxon>Mycobacterium</taxon>
        <taxon>Mycobacterium simiae complex</taxon>
    </lineage>
</organism>
<dbReference type="PANTHER" id="PTHR30136:SF35">
    <property type="entry name" value="HTH-TYPE TRANSCRIPTIONAL REGULATOR RV1719"/>
    <property type="match status" value="1"/>
</dbReference>
<dbReference type="RefSeq" id="WP_084952987.1">
    <property type="nucleotide sequence ID" value="NZ_MZZM01000030.1"/>
</dbReference>
<dbReference type="InterPro" id="IPR005471">
    <property type="entry name" value="Tscrpt_reg_IclR_N"/>
</dbReference>
<evidence type="ECO:0000313" key="4">
    <source>
        <dbReference type="EMBL" id="ORJ55515.1"/>
    </source>
</evidence>
<evidence type="ECO:0000259" key="3">
    <source>
        <dbReference type="PROSITE" id="PS51077"/>
    </source>
</evidence>
<proteinExistence type="predicted"/>
<protein>
    <recommendedName>
        <fullName evidence="3">HTH iclR-type domain-containing protein</fullName>
    </recommendedName>
</protein>
<gene>
    <name evidence="4" type="ORF">B5M45_24410</name>
</gene>
<dbReference type="PROSITE" id="PS51077">
    <property type="entry name" value="HTH_ICLR"/>
    <property type="match status" value="1"/>
</dbReference>
<dbReference type="Pfam" id="PF09339">
    <property type="entry name" value="HTH_IclR"/>
    <property type="match status" value="1"/>
</dbReference>